<evidence type="ECO:0000313" key="7">
    <source>
        <dbReference type="EMBL" id="KAL1526542.1"/>
    </source>
</evidence>
<keyword evidence="3" id="KW-0539">Nucleus</keyword>
<feature type="compositionally biased region" description="Acidic residues" evidence="5">
    <location>
        <begin position="334"/>
        <end position="346"/>
    </location>
</feature>
<evidence type="ECO:0000256" key="1">
    <source>
        <dbReference type="ARBA" id="ARBA00004604"/>
    </source>
</evidence>
<proteinExistence type="predicted"/>
<dbReference type="Pfam" id="PF00076">
    <property type="entry name" value="RRM_1"/>
    <property type="match status" value="1"/>
</dbReference>
<feature type="compositionally biased region" description="Basic and acidic residues" evidence="5">
    <location>
        <begin position="285"/>
        <end position="301"/>
    </location>
</feature>
<feature type="compositionally biased region" description="Basic and acidic residues" evidence="5">
    <location>
        <begin position="179"/>
        <end position="196"/>
    </location>
</feature>
<evidence type="ECO:0000256" key="4">
    <source>
        <dbReference type="PROSITE-ProRule" id="PRU00176"/>
    </source>
</evidence>
<dbReference type="InterPro" id="IPR035979">
    <property type="entry name" value="RBD_domain_sf"/>
</dbReference>
<feature type="region of interest" description="Disordered" evidence="5">
    <location>
        <begin position="537"/>
        <end position="609"/>
    </location>
</feature>
<dbReference type="InterPro" id="IPR034138">
    <property type="entry name" value="NOP8_RRM"/>
</dbReference>
<sequence length="685" mass="74976">MVRLHVGGLPDDVGEDDLAARFRSFGRLCSVELIGSNVPGVPGHRGFAYVELEASEEMVEKCMKVYKGTRWRGKSLTVAVARPNYLQRLKDEWAAAAEVEVERKRIAQEAESSFVKDTSTWNTPLRLRRGGKFGPIVVAMPGVTNTRLRRVGGQLRPISSKRARNEMGEEDNAEEDDEDRAHEMTEEAGAGEHAEDGANEMGEEADAHERDEDGEEEGEEGEEEISEEGIQESCSELSAKEGLTHVADHENVTGDHLLNSEALIGQTEQADTLKLLEAMLPDQLEASRRKEEAAAKVEERRKHWGPWQSKDSWQVARFDPTTFTPSAAPASSEDGSEQDEDVSELLEQEKGVSKYGHEMHTSQHHVLNKKASPGALGQETVSATPRATLKVQEDLDELEAALEARLQRKRGTQGKSNPSPTTSATPVRPAPAGRRAEEKQPADQTQVSRTDTTLPVTKRPNLPKEPAKVSVEEQSAEKRKRTRSALSKKSAVDHARPQQEPAGTCKIGKQGVAERATAPAPSLRHLFIGSAAASGSSFSLSSVLGSSSQAGPTTESNASSWLASDTFQMGASSSSAQAEGIASDDRTLTLPKSFSDSLPSPGKTDGSVSFQLYQAQASQGMLPNLVSEVWAPDAQEFMRTASEEELRQRWFNERRDARATFKKRHKDTVRRLRKRSDKRSSGTLP</sequence>
<dbReference type="PROSITE" id="PS50102">
    <property type="entry name" value="RRM"/>
    <property type="match status" value="1"/>
</dbReference>
<feature type="compositionally biased region" description="Polar residues" evidence="5">
    <location>
        <begin position="552"/>
        <end position="577"/>
    </location>
</feature>
<dbReference type="GO" id="GO:0003723">
    <property type="term" value="F:RNA binding"/>
    <property type="evidence" value="ECO:0007669"/>
    <property type="project" value="UniProtKB-UniRule"/>
</dbReference>
<protein>
    <recommendedName>
        <fullName evidence="6">RRM domain-containing protein</fullName>
    </recommendedName>
</protein>
<dbReference type="AlphaFoldDB" id="A0AB34K002"/>
<dbReference type="CDD" id="cd12226">
    <property type="entry name" value="RRM_NOL8"/>
    <property type="match status" value="1"/>
</dbReference>
<reference evidence="7 8" key="1">
    <citation type="journal article" date="2024" name="Science">
        <title>Giant polyketide synthase enzymes in the biosynthesis of giant marine polyether toxins.</title>
        <authorList>
            <person name="Fallon T.R."/>
            <person name="Shende V.V."/>
            <person name="Wierzbicki I.H."/>
            <person name="Pendleton A.L."/>
            <person name="Watervoot N.F."/>
            <person name="Auber R.P."/>
            <person name="Gonzalez D.J."/>
            <person name="Wisecaver J.H."/>
            <person name="Moore B.S."/>
        </authorList>
    </citation>
    <scope>NUCLEOTIDE SEQUENCE [LARGE SCALE GENOMIC DNA]</scope>
    <source>
        <strain evidence="7 8">12B1</strain>
    </source>
</reference>
<comment type="subcellular location">
    <subcellularLocation>
        <location evidence="1">Nucleus</location>
        <location evidence="1">Nucleolus</location>
    </subcellularLocation>
</comment>
<evidence type="ECO:0000259" key="6">
    <source>
        <dbReference type="PROSITE" id="PS50102"/>
    </source>
</evidence>
<feature type="region of interest" description="Disordered" evidence="5">
    <location>
        <begin position="654"/>
        <end position="685"/>
    </location>
</feature>
<evidence type="ECO:0000313" key="8">
    <source>
        <dbReference type="Proteomes" id="UP001515480"/>
    </source>
</evidence>
<feature type="compositionally biased region" description="Basic residues" evidence="5">
    <location>
        <begin position="660"/>
        <end position="677"/>
    </location>
</feature>
<evidence type="ECO:0000256" key="5">
    <source>
        <dbReference type="SAM" id="MobiDB-lite"/>
    </source>
</evidence>
<feature type="compositionally biased region" description="Basic and acidic residues" evidence="5">
    <location>
        <begin position="347"/>
        <end position="361"/>
    </location>
</feature>
<name>A0AB34K002_PRYPA</name>
<dbReference type="InterPro" id="IPR000504">
    <property type="entry name" value="RRM_dom"/>
</dbReference>
<evidence type="ECO:0000256" key="2">
    <source>
        <dbReference type="ARBA" id="ARBA00022884"/>
    </source>
</evidence>
<dbReference type="SMART" id="SM00360">
    <property type="entry name" value="RRM"/>
    <property type="match status" value="1"/>
</dbReference>
<gene>
    <name evidence="7" type="ORF">AB1Y20_015251</name>
</gene>
<dbReference type="SUPFAM" id="SSF54928">
    <property type="entry name" value="RNA-binding domain, RBD"/>
    <property type="match status" value="1"/>
</dbReference>
<dbReference type="PANTHER" id="PTHR48029">
    <property type="entry name" value="NUCLEOLAR PROTEIN 8"/>
    <property type="match status" value="1"/>
</dbReference>
<feature type="compositionally biased region" description="Acidic residues" evidence="5">
    <location>
        <begin position="168"/>
        <end position="178"/>
    </location>
</feature>
<feature type="compositionally biased region" description="Polar residues" evidence="5">
    <location>
        <begin position="442"/>
        <end position="455"/>
    </location>
</feature>
<feature type="domain" description="RRM" evidence="6">
    <location>
        <begin position="2"/>
        <end position="83"/>
    </location>
</feature>
<feature type="region of interest" description="Disordered" evidence="5">
    <location>
        <begin position="284"/>
        <end position="517"/>
    </location>
</feature>
<evidence type="ECO:0000256" key="3">
    <source>
        <dbReference type="ARBA" id="ARBA00023242"/>
    </source>
</evidence>
<organism evidence="7 8">
    <name type="scientific">Prymnesium parvum</name>
    <name type="common">Toxic golden alga</name>
    <dbReference type="NCBI Taxonomy" id="97485"/>
    <lineage>
        <taxon>Eukaryota</taxon>
        <taxon>Haptista</taxon>
        <taxon>Haptophyta</taxon>
        <taxon>Prymnesiophyceae</taxon>
        <taxon>Prymnesiales</taxon>
        <taxon>Prymnesiaceae</taxon>
        <taxon>Prymnesium</taxon>
    </lineage>
</organism>
<comment type="caution">
    <text evidence="7">The sequence shown here is derived from an EMBL/GenBank/DDBJ whole genome shotgun (WGS) entry which is preliminary data.</text>
</comment>
<feature type="compositionally biased region" description="Acidic residues" evidence="5">
    <location>
        <begin position="212"/>
        <end position="230"/>
    </location>
</feature>
<dbReference type="InterPro" id="IPR012677">
    <property type="entry name" value="Nucleotide-bd_a/b_plait_sf"/>
</dbReference>
<dbReference type="PANTHER" id="PTHR48029:SF1">
    <property type="entry name" value="NUCLEOLAR PROTEIN 8"/>
    <property type="match status" value="1"/>
</dbReference>
<keyword evidence="8" id="KW-1185">Reference proteome</keyword>
<feature type="compositionally biased region" description="Polar residues" evidence="5">
    <location>
        <begin position="413"/>
        <end position="425"/>
    </location>
</feature>
<feature type="region of interest" description="Disordered" evidence="5">
    <location>
        <begin position="148"/>
        <end position="242"/>
    </location>
</feature>
<dbReference type="GO" id="GO:0005730">
    <property type="term" value="C:nucleolus"/>
    <property type="evidence" value="ECO:0007669"/>
    <property type="project" value="UniProtKB-SubCell"/>
</dbReference>
<dbReference type="EMBL" id="JBGBPQ010000003">
    <property type="protein sequence ID" value="KAL1526542.1"/>
    <property type="molecule type" value="Genomic_DNA"/>
</dbReference>
<keyword evidence="2 4" id="KW-0694">RNA-binding</keyword>
<feature type="compositionally biased region" description="Low complexity" evidence="5">
    <location>
        <begin position="537"/>
        <end position="551"/>
    </location>
</feature>
<dbReference type="Gene3D" id="3.30.70.330">
    <property type="match status" value="1"/>
</dbReference>
<feature type="compositionally biased region" description="Basic and acidic residues" evidence="5">
    <location>
        <begin position="465"/>
        <end position="477"/>
    </location>
</feature>
<accession>A0AB34K002</accession>
<dbReference type="Proteomes" id="UP001515480">
    <property type="component" value="Unassembled WGS sequence"/>
</dbReference>